<evidence type="ECO:0000256" key="5">
    <source>
        <dbReference type="ARBA" id="ARBA00023002"/>
    </source>
</evidence>
<keyword evidence="5" id="KW-0560">Oxidoreductase</keyword>
<dbReference type="GO" id="GO:0046872">
    <property type="term" value="F:metal ion binding"/>
    <property type="evidence" value="ECO:0007669"/>
    <property type="project" value="UniProtKB-KW"/>
</dbReference>
<sequence length="477" mass="50823">MGFSSVLSRIAISRKLLSSNPTNRSISLLSSLLFSSHVDSDTKKAENGSLPSSSAAYHVSSGGYMRGTVFWESDRPLTIEEFHMPRPKAGEVLIKTKACGVCHSDLHVIKGEIPFSSPCVIGHEITGEVVEHGPLTDRKITERYPVGSRVVGAFIMPCGNCFFCSKGHDDLCEDFFAYNRAKGTLYDGETRLFLRNSGKPVYMYSMGGLAEYCVVPAYGLCVLPKSLPYTESAILGCAVFTAYGAMRHAAEVCPGDSVAVIGIGGVGSSCLQIARAFGASEVIAVDIQNDKLQKAKTLGATHTVNAMEEDAVERVKEITGGSGVDIAVEALGKPQTFLQCIQSVRDGGKAVMIGLAKAGAVGEVDINRLVRRKVLMSCNSLLKDAEVSPLGYYIYCSYLKAADEHWCGCASSGSRSARPAALITDCGHGVSQKNVDWVVDSGATHHVAIDGADIADVENFPRSDVLKLGFGLQARTG</sequence>
<dbReference type="PANTHER" id="PTHR43350:SF2">
    <property type="entry name" value="GROES-LIKE ZINC-BINDING ALCOHOL DEHYDROGENASE FAMILY PROTEIN"/>
    <property type="match status" value="1"/>
</dbReference>
<evidence type="ECO:0000256" key="3">
    <source>
        <dbReference type="ARBA" id="ARBA00022723"/>
    </source>
</evidence>
<organism evidence="8 9">
    <name type="scientific">Hibiscus syriacus</name>
    <name type="common">Rose of Sharon</name>
    <dbReference type="NCBI Taxonomy" id="106335"/>
    <lineage>
        <taxon>Eukaryota</taxon>
        <taxon>Viridiplantae</taxon>
        <taxon>Streptophyta</taxon>
        <taxon>Embryophyta</taxon>
        <taxon>Tracheophyta</taxon>
        <taxon>Spermatophyta</taxon>
        <taxon>Magnoliopsida</taxon>
        <taxon>eudicotyledons</taxon>
        <taxon>Gunneridae</taxon>
        <taxon>Pentapetalae</taxon>
        <taxon>rosids</taxon>
        <taxon>malvids</taxon>
        <taxon>Malvales</taxon>
        <taxon>Malvaceae</taxon>
        <taxon>Malvoideae</taxon>
        <taxon>Hibiscus</taxon>
    </lineage>
</organism>
<dbReference type="FunFam" id="3.90.180.10:FF:000051">
    <property type="entry name" value="Alcohol dehydrogenase (Zinc)"/>
    <property type="match status" value="1"/>
</dbReference>
<dbReference type="FunFam" id="3.40.50.720:FF:000068">
    <property type="entry name" value="Sorbitol dehydrogenase"/>
    <property type="match status" value="1"/>
</dbReference>
<gene>
    <name evidence="8" type="ORF">F3Y22_tig00111769pilonHSYRG00141</name>
</gene>
<keyword evidence="9" id="KW-1185">Reference proteome</keyword>
<dbReference type="EMBL" id="VEPZ02001421">
    <property type="protein sequence ID" value="KAE8673933.1"/>
    <property type="molecule type" value="Genomic_DNA"/>
</dbReference>
<evidence type="ECO:0000256" key="4">
    <source>
        <dbReference type="ARBA" id="ARBA00022833"/>
    </source>
</evidence>
<dbReference type="PANTHER" id="PTHR43350">
    <property type="entry name" value="NAD-DEPENDENT ALCOHOL DEHYDROGENASE"/>
    <property type="match status" value="1"/>
</dbReference>
<dbReference type="AlphaFoldDB" id="A0A6A2XE38"/>
<comment type="cofactor">
    <cofactor evidence="1">
        <name>Zn(2+)</name>
        <dbReference type="ChEBI" id="CHEBI:29105"/>
    </cofactor>
</comment>
<comment type="caution">
    <text evidence="8">The sequence shown here is derived from an EMBL/GenBank/DDBJ whole genome shotgun (WGS) entry which is preliminary data.</text>
</comment>
<evidence type="ECO:0000256" key="6">
    <source>
        <dbReference type="ARBA" id="ARBA00023027"/>
    </source>
</evidence>
<evidence type="ECO:0000259" key="7">
    <source>
        <dbReference type="SMART" id="SM00829"/>
    </source>
</evidence>
<evidence type="ECO:0000256" key="2">
    <source>
        <dbReference type="ARBA" id="ARBA00008072"/>
    </source>
</evidence>
<dbReference type="InterPro" id="IPR036291">
    <property type="entry name" value="NAD(P)-bd_dom_sf"/>
</dbReference>
<dbReference type="InterPro" id="IPR013149">
    <property type="entry name" value="ADH-like_C"/>
</dbReference>
<reference evidence="8" key="1">
    <citation type="submission" date="2019-09" db="EMBL/GenBank/DDBJ databases">
        <title>Draft genome information of white flower Hibiscus syriacus.</title>
        <authorList>
            <person name="Kim Y.-M."/>
        </authorList>
    </citation>
    <scope>NUCLEOTIDE SEQUENCE [LARGE SCALE GENOMIC DNA]</scope>
    <source>
        <strain evidence="8">YM2019G1</strain>
    </source>
</reference>
<accession>A0A6A2XE38</accession>
<dbReference type="Pfam" id="PF08240">
    <property type="entry name" value="ADH_N"/>
    <property type="match status" value="1"/>
</dbReference>
<dbReference type="InterPro" id="IPR020843">
    <property type="entry name" value="ER"/>
</dbReference>
<dbReference type="SUPFAM" id="SSF50129">
    <property type="entry name" value="GroES-like"/>
    <property type="match status" value="1"/>
</dbReference>
<dbReference type="InterPro" id="IPR011032">
    <property type="entry name" value="GroES-like_sf"/>
</dbReference>
<name>A0A6A2XE38_HIBSY</name>
<keyword evidence="3" id="KW-0479">Metal-binding</keyword>
<dbReference type="SMART" id="SM00829">
    <property type="entry name" value="PKS_ER"/>
    <property type="match status" value="1"/>
</dbReference>
<evidence type="ECO:0000313" key="9">
    <source>
        <dbReference type="Proteomes" id="UP000436088"/>
    </source>
</evidence>
<evidence type="ECO:0000313" key="8">
    <source>
        <dbReference type="EMBL" id="KAE8673933.1"/>
    </source>
</evidence>
<dbReference type="CDD" id="cd08263">
    <property type="entry name" value="Zn_ADH10"/>
    <property type="match status" value="1"/>
</dbReference>
<protein>
    <recommendedName>
        <fullName evidence="7">Enoyl reductase (ER) domain-containing protein</fullName>
    </recommendedName>
</protein>
<dbReference type="SUPFAM" id="SSF51735">
    <property type="entry name" value="NAD(P)-binding Rossmann-fold domains"/>
    <property type="match status" value="1"/>
</dbReference>
<keyword evidence="6" id="KW-0520">NAD</keyword>
<dbReference type="Proteomes" id="UP000436088">
    <property type="component" value="Unassembled WGS sequence"/>
</dbReference>
<dbReference type="GO" id="GO:0016491">
    <property type="term" value="F:oxidoreductase activity"/>
    <property type="evidence" value="ECO:0007669"/>
    <property type="project" value="UniProtKB-KW"/>
</dbReference>
<keyword evidence="4" id="KW-0862">Zinc</keyword>
<feature type="domain" description="Enoyl reductase (ER)" evidence="7">
    <location>
        <begin position="73"/>
        <end position="423"/>
    </location>
</feature>
<dbReference type="Gene3D" id="3.90.180.10">
    <property type="entry name" value="Medium-chain alcohol dehydrogenases, catalytic domain"/>
    <property type="match status" value="1"/>
</dbReference>
<evidence type="ECO:0000256" key="1">
    <source>
        <dbReference type="ARBA" id="ARBA00001947"/>
    </source>
</evidence>
<dbReference type="Pfam" id="PF00107">
    <property type="entry name" value="ADH_zinc_N"/>
    <property type="match status" value="1"/>
</dbReference>
<proteinExistence type="inferred from homology"/>
<comment type="similarity">
    <text evidence="2">Belongs to the zinc-containing alcohol dehydrogenase family.</text>
</comment>
<dbReference type="Gene3D" id="3.40.50.720">
    <property type="entry name" value="NAD(P)-binding Rossmann-like Domain"/>
    <property type="match status" value="1"/>
</dbReference>
<dbReference type="InterPro" id="IPR013154">
    <property type="entry name" value="ADH-like_N"/>
</dbReference>